<feature type="transmembrane region" description="Helical" evidence="1">
    <location>
        <begin position="105"/>
        <end position="128"/>
    </location>
</feature>
<sequence>MLFSSFINLFANPLALVLIVFGVMFGIVFGALPGLTTVAGISMMLPVTYVLTKEAGLSMLTAIYIGGTSGGLVSAILLNMPGTPASIATCFDGRPMALKGEAGKALGIGIFASFFGTIFSIAAMVVISKPLAALTIKFGPWEYFGVTLFALTLIASLAGKSMIKGLLSALFGMMFATVGLAPIDSAKRFTFDTLELTSGFALLPVLVGLYAVSEVLETVIEEHKDATMTEYRLKGLGFGWNDIKDQIGNLVRSALVGLGIGVLPGIGGSTSNLIAYSVAKNSSKHPEKFGTGIVDGIIASETSNNASIGGAMIPLLTLGIPGDGVTAILLGGFMLHGLTPGPLLFQTNADTVYAIYAAMILSSAVMAIVMFTGLRGFVKILKIPSYILLPVIIVLCGIGSYALNYRVFDIFSLLLFGIMGYVMKKVSVPLPPFILGFILAKDFETNLRRGLQYANGNAMEIFTHPIAILFIALAMFSIVRAVIKGVKNRSGTAA</sequence>
<name>A0A975EXX5_9SPIR</name>
<evidence type="ECO:0000256" key="1">
    <source>
        <dbReference type="SAM" id="Phobius"/>
    </source>
</evidence>
<feature type="transmembrane region" description="Helical" evidence="1">
    <location>
        <begin position="165"/>
        <end position="183"/>
    </location>
</feature>
<dbReference type="PANTHER" id="PTHR35342:SF5">
    <property type="entry name" value="TRICARBOXYLIC TRANSPORT PROTEIN"/>
    <property type="match status" value="1"/>
</dbReference>
<dbReference type="Pfam" id="PF01970">
    <property type="entry name" value="TctA"/>
    <property type="match status" value="1"/>
</dbReference>
<dbReference type="EMBL" id="CP054257">
    <property type="protein sequence ID" value="QTQ10877.1"/>
    <property type="molecule type" value="Genomic_DNA"/>
</dbReference>
<feature type="transmembrane region" description="Helical" evidence="1">
    <location>
        <begin position="140"/>
        <end position="158"/>
    </location>
</feature>
<evidence type="ECO:0000313" key="4">
    <source>
        <dbReference type="Proteomes" id="UP000671995"/>
    </source>
</evidence>
<reference evidence="3" key="2">
    <citation type="journal article" date="2021" name="Microbiol. Resour. Announc.">
        <title>Complete Genome Sequences of Three Human Oral Treponema parvum Isolates.</title>
        <authorList>
            <person name="Zeng H."/>
            <person name="Watt R.M."/>
        </authorList>
    </citation>
    <scope>NUCLEOTIDE SEQUENCE</scope>
    <source>
        <strain evidence="3">ATCC 700773</strain>
    </source>
</reference>
<keyword evidence="1" id="KW-1133">Transmembrane helix</keyword>
<dbReference type="InterPro" id="IPR002823">
    <property type="entry name" value="DUF112_TM"/>
</dbReference>
<feature type="transmembrane region" description="Helical" evidence="1">
    <location>
        <begin position="12"/>
        <end position="35"/>
    </location>
</feature>
<feature type="transmembrane region" description="Helical" evidence="1">
    <location>
        <begin position="353"/>
        <end position="374"/>
    </location>
</feature>
<reference evidence="3" key="1">
    <citation type="submission" date="2020-05" db="EMBL/GenBank/DDBJ databases">
        <authorList>
            <person name="Zeng H."/>
            <person name="Chan Y.K."/>
            <person name="Watt R.M."/>
        </authorList>
    </citation>
    <scope>NUCLEOTIDE SEQUENCE</scope>
    <source>
        <strain evidence="3">ATCC 700773</strain>
    </source>
</reference>
<feature type="transmembrane region" description="Helical" evidence="1">
    <location>
        <begin position="189"/>
        <end position="212"/>
    </location>
</feature>
<keyword evidence="1" id="KW-0472">Membrane</keyword>
<gene>
    <name evidence="3" type="ORF">HRI96_00905</name>
</gene>
<feature type="transmembrane region" description="Helical" evidence="1">
    <location>
        <begin position="461"/>
        <end position="483"/>
    </location>
</feature>
<dbReference type="Proteomes" id="UP000671995">
    <property type="component" value="Chromosome"/>
</dbReference>
<feature type="transmembrane region" description="Helical" evidence="1">
    <location>
        <begin position="313"/>
        <end position="333"/>
    </location>
</feature>
<evidence type="ECO:0000313" key="3">
    <source>
        <dbReference type="EMBL" id="QTQ10877.1"/>
    </source>
</evidence>
<dbReference type="AlphaFoldDB" id="A0A975EXX5"/>
<dbReference type="RefSeq" id="WP_210117672.1">
    <property type="nucleotide sequence ID" value="NZ_CP054257.1"/>
</dbReference>
<proteinExistence type="predicted"/>
<organism evidence="3 4">
    <name type="scientific">Treponema parvum</name>
    <dbReference type="NCBI Taxonomy" id="138851"/>
    <lineage>
        <taxon>Bacteria</taxon>
        <taxon>Pseudomonadati</taxon>
        <taxon>Spirochaetota</taxon>
        <taxon>Spirochaetia</taxon>
        <taxon>Spirochaetales</taxon>
        <taxon>Treponemataceae</taxon>
        <taxon>Treponema</taxon>
    </lineage>
</organism>
<feature type="domain" description="DUF112" evidence="2">
    <location>
        <begin position="16"/>
        <end position="435"/>
    </location>
</feature>
<feature type="transmembrane region" description="Helical" evidence="1">
    <location>
        <begin position="386"/>
        <end position="404"/>
    </location>
</feature>
<feature type="transmembrane region" description="Helical" evidence="1">
    <location>
        <begin position="55"/>
        <end position="78"/>
    </location>
</feature>
<accession>A0A975EXX5</accession>
<evidence type="ECO:0000259" key="2">
    <source>
        <dbReference type="Pfam" id="PF01970"/>
    </source>
</evidence>
<feature type="transmembrane region" description="Helical" evidence="1">
    <location>
        <begin position="410"/>
        <end position="440"/>
    </location>
</feature>
<dbReference type="PANTHER" id="PTHR35342">
    <property type="entry name" value="TRICARBOXYLIC TRANSPORT PROTEIN"/>
    <property type="match status" value="1"/>
</dbReference>
<protein>
    <submittedName>
        <fullName evidence="3">Tripartite tricarboxylate transporter permease</fullName>
    </submittedName>
</protein>
<keyword evidence="1" id="KW-0812">Transmembrane</keyword>